<organism evidence="2">
    <name type="scientific">Laccaria bicolor (strain S238N-H82 / ATCC MYA-4686)</name>
    <name type="common">Bicoloured deceiver</name>
    <name type="synonym">Laccaria laccata var. bicolor</name>
    <dbReference type="NCBI Taxonomy" id="486041"/>
    <lineage>
        <taxon>Eukaryota</taxon>
        <taxon>Fungi</taxon>
        <taxon>Dikarya</taxon>
        <taxon>Basidiomycota</taxon>
        <taxon>Agaricomycotina</taxon>
        <taxon>Agaricomycetes</taxon>
        <taxon>Agaricomycetidae</taxon>
        <taxon>Agaricales</taxon>
        <taxon>Agaricineae</taxon>
        <taxon>Hydnangiaceae</taxon>
        <taxon>Laccaria</taxon>
    </lineage>
</organism>
<dbReference type="InParanoid" id="B0DYB0"/>
<accession>B0DYB0</accession>
<dbReference type="OrthoDB" id="66881at2759"/>
<dbReference type="Gene3D" id="3.50.50.60">
    <property type="entry name" value="FAD/NAD(P)-binding domain"/>
    <property type="match status" value="1"/>
</dbReference>
<gene>
    <name evidence="1" type="ORF">LACBIDRAFT_334166</name>
</gene>
<name>B0DYB0_LACBS</name>
<dbReference type="RefSeq" id="XP_001888914.1">
    <property type="nucleotide sequence ID" value="XM_001888879.1"/>
</dbReference>
<evidence type="ECO:0000313" key="1">
    <source>
        <dbReference type="EMBL" id="EDR00355.1"/>
    </source>
</evidence>
<dbReference type="KEGG" id="lbc:LACBIDRAFT_334166"/>
<dbReference type="GeneID" id="6084624"/>
<dbReference type="HOGENOM" id="CLU_1993005_0_0_1"/>
<dbReference type="AlphaFoldDB" id="B0DYB0"/>
<reference evidence="1 2" key="1">
    <citation type="journal article" date="2008" name="Nature">
        <title>The genome of Laccaria bicolor provides insights into mycorrhizal symbiosis.</title>
        <authorList>
            <person name="Martin F."/>
            <person name="Aerts A."/>
            <person name="Ahren D."/>
            <person name="Brun A."/>
            <person name="Danchin E.G.J."/>
            <person name="Duchaussoy F."/>
            <person name="Gibon J."/>
            <person name="Kohler A."/>
            <person name="Lindquist E."/>
            <person name="Pereda V."/>
            <person name="Salamov A."/>
            <person name="Shapiro H.J."/>
            <person name="Wuyts J."/>
            <person name="Blaudez D."/>
            <person name="Buee M."/>
            <person name="Brokstein P."/>
            <person name="Canbaeck B."/>
            <person name="Cohen D."/>
            <person name="Courty P.E."/>
            <person name="Coutinho P.M."/>
            <person name="Delaruelle C."/>
            <person name="Detter J.C."/>
            <person name="Deveau A."/>
            <person name="DiFazio S."/>
            <person name="Duplessis S."/>
            <person name="Fraissinet-Tachet L."/>
            <person name="Lucic E."/>
            <person name="Frey-Klett P."/>
            <person name="Fourrey C."/>
            <person name="Feussner I."/>
            <person name="Gay G."/>
            <person name="Grimwood J."/>
            <person name="Hoegger P.J."/>
            <person name="Jain P."/>
            <person name="Kilaru S."/>
            <person name="Labbe J."/>
            <person name="Lin Y.C."/>
            <person name="Legue V."/>
            <person name="Le Tacon F."/>
            <person name="Marmeisse R."/>
            <person name="Melayah D."/>
            <person name="Montanini B."/>
            <person name="Muratet M."/>
            <person name="Nehls U."/>
            <person name="Niculita-Hirzel H."/>
            <person name="Oudot-Le Secq M.P."/>
            <person name="Peter M."/>
            <person name="Quesneville H."/>
            <person name="Rajashekar B."/>
            <person name="Reich M."/>
            <person name="Rouhier N."/>
            <person name="Schmutz J."/>
            <person name="Yin T."/>
            <person name="Chalot M."/>
            <person name="Henrissat B."/>
            <person name="Kuees U."/>
            <person name="Lucas S."/>
            <person name="Van de Peer Y."/>
            <person name="Podila G.K."/>
            <person name="Polle A."/>
            <person name="Pukkila P.J."/>
            <person name="Richardson P.M."/>
            <person name="Rouze P."/>
            <person name="Sanders I.R."/>
            <person name="Stajich J.E."/>
            <person name="Tunlid A."/>
            <person name="Tuskan G."/>
            <person name="Grigoriev I.V."/>
        </authorList>
    </citation>
    <scope>NUCLEOTIDE SEQUENCE [LARGE SCALE GENOMIC DNA]</scope>
    <source>
        <strain evidence="2">S238N-H82 / ATCC MYA-4686</strain>
    </source>
</reference>
<keyword evidence="2" id="KW-1185">Reference proteome</keyword>
<proteinExistence type="predicted"/>
<dbReference type="EMBL" id="DS547150">
    <property type="protein sequence ID" value="EDR00355.1"/>
    <property type="molecule type" value="Genomic_DNA"/>
</dbReference>
<sequence>MLKHLDISWVLMERNARVDRFPPTWPVYAPAVKGSRHQQVECIRHPERGTFTVEDVVFATGLGSGSPNTPSYPANKDEFEGEILHSNEHKKSSDHAGKTVVVGACTLGLLHPRSRYVETQSGHGH</sequence>
<protein>
    <submittedName>
        <fullName evidence="1">Predicted protein</fullName>
    </submittedName>
</protein>
<dbReference type="Proteomes" id="UP000001194">
    <property type="component" value="Unassembled WGS sequence"/>
</dbReference>
<dbReference type="InterPro" id="IPR036188">
    <property type="entry name" value="FAD/NAD-bd_sf"/>
</dbReference>
<evidence type="ECO:0000313" key="2">
    <source>
        <dbReference type="Proteomes" id="UP000001194"/>
    </source>
</evidence>